<proteinExistence type="predicted"/>
<evidence type="ECO:0000313" key="2">
    <source>
        <dbReference type="Proteomes" id="UP000676478"/>
    </source>
</evidence>
<comment type="caution">
    <text evidence="1">The sequence shown here is derived from an EMBL/GenBank/DDBJ whole genome shotgun (WGS) entry which is preliminary data.</text>
</comment>
<dbReference type="AlphaFoldDB" id="A0AA41JU43"/>
<evidence type="ECO:0000313" key="1">
    <source>
        <dbReference type="EMBL" id="MBS1011690.1"/>
    </source>
</evidence>
<protein>
    <submittedName>
        <fullName evidence="1">Uncharacterized protein</fullName>
    </submittedName>
</protein>
<gene>
    <name evidence="1" type="ORF">JK167_12810</name>
</gene>
<reference evidence="1" key="1">
    <citation type="submission" date="2020-12" db="EMBL/GenBank/DDBJ databases">
        <authorList>
            <person name="Mcmullen J.G."/>
        </authorList>
    </citation>
    <scope>NUCLEOTIDE SEQUENCE</scope>
    <source>
        <strain evidence="1">Dm-2019-70</strain>
    </source>
</reference>
<sequence>MSKPTSVQVKTTTSTEQMLEDIMAYARANPMMIYSEYATKRITKNAVLNSLIANFYLLFLREPEKNFMTRQQELMAADEPFDVKQIRKLLRRIDQLEKEKLMINLSSYASSKSNLTPDKVSSESQLGNLADQDSLIRQWHNHFREKMDHDVTVNRQTNYR</sequence>
<dbReference type="Proteomes" id="UP000676478">
    <property type="component" value="Unassembled WGS sequence"/>
</dbReference>
<organism evidence="1 2">
    <name type="scientific">Levilactobacillus brevis</name>
    <name type="common">Lactobacillus brevis</name>
    <dbReference type="NCBI Taxonomy" id="1580"/>
    <lineage>
        <taxon>Bacteria</taxon>
        <taxon>Bacillati</taxon>
        <taxon>Bacillota</taxon>
        <taxon>Bacilli</taxon>
        <taxon>Lactobacillales</taxon>
        <taxon>Lactobacillaceae</taxon>
        <taxon>Levilactobacillus</taxon>
    </lineage>
</organism>
<dbReference type="EMBL" id="JAERKF010000022">
    <property type="protein sequence ID" value="MBS1011690.1"/>
    <property type="molecule type" value="Genomic_DNA"/>
</dbReference>
<accession>A0AA41JU43</accession>
<name>A0AA41JU43_LEVBR</name>
<reference evidence="1" key="2">
    <citation type="submission" date="2022-09" db="EMBL/GenBank/DDBJ databases">
        <title>Genome-inferred correspondence between phylogeny and metabolic traits in the wild Drosophila gut microbiome.</title>
        <authorList>
            <person name="Bueno E."/>
            <person name="Blow F."/>
            <person name="Douglas A.E."/>
        </authorList>
    </citation>
    <scope>NUCLEOTIDE SEQUENCE</scope>
    <source>
        <strain evidence="1">Dm-2019-70</strain>
    </source>
</reference>
<dbReference type="RefSeq" id="WP_211756856.1">
    <property type="nucleotide sequence ID" value="NZ_JAERKF010000022.1"/>
</dbReference>